<dbReference type="RefSeq" id="XP_007323071.1">
    <property type="nucleotide sequence ID" value="XM_007323009.1"/>
</dbReference>
<sequence length="131" mass="14218">MTASAETGFVRLAAVRCPKKGDMRTRIDKIRDMWEQLSSAGVHLSIKDKSSIVMRSLPPAYASFISSLSAAAHMNGKTVDPETLITYLLQEYNCLTISSKKPSTNPKMENAAMAATFNSTSSSTRRGNRGG</sequence>
<evidence type="ECO:0000313" key="1">
    <source>
        <dbReference type="EMBL" id="EGO20326.1"/>
    </source>
</evidence>
<dbReference type="KEGG" id="sla:SERLADRAFT_442459"/>
<dbReference type="HOGENOM" id="CLU_1928861_0_0_1"/>
<proteinExistence type="predicted"/>
<dbReference type="Pfam" id="PF14223">
    <property type="entry name" value="Retrotran_gag_2"/>
    <property type="match status" value="1"/>
</dbReference>
<accession>F8P9J7</accession>
<name>F8P9J7_SERL9</name>
<dbReference type="AlphaFoldDB" id="F8P9J7"/>
<dbReference type="OrthoDB" id="3263038at2759"/>
<gene>
    <name evidence="1" type="ORF">SERLADRAFT_442459</name>
</gene>
<dbReference type="Proteomes" id="UP000008064">
    <property type="component" value="Unassembled WGS sequence"/>
</dbReference>
<reference evidence="1" key="1">
    <citation type="submission" date="2011-04" db="EMBL/GenBank/DDBJ databases">
        <title>Evolution of plant cell wall degrading machinery underlies the functional diversity of forest fungi.</title>
        <authorList>
            <consortium name="US DOE Joint Genome Institute (JGI-PGF)"/>
            <person name="Eastwood D.C."/>
            <person name="Floudas D."/>
            <person name="Binder M."/>
            <person name="Majcherczyk A."/>
            <person name="Schneider P."/>
            <person name="Aerts A."/>
            <person name="Asiegbu F.O."/>
            <person name="Baker S.E."/>
            <person name="Barry K."/>
            <person name="Bendiksby M."/>
            <person name="Blumentritt M."/>
            <person name="Coutinho P.M."/>
            <person name="Cullen D."/>
            <person name="Cullen D."/>
            <person name="Gathman A."/>
            <person name="Goodell B."/>
            <person name="Henrissat B."/>
            <person name="Ihrmark K."/>
            <person name="Kauserud H."/>
            <person name="Kohler A."/>
            <person name="LaButti K."/>
            <person name="Lapidus A."/>
            <person name="Lavin J.L."/>
            <person name="Lee Y.-H."/>
            <person name="Lindquist E."/>
            <person name="Lilly W."/>
            <person name="Lucas S."/>
            <person name="Morin E."/>
            <person name="Murat C."/>
            <person name="Oguiza J.A."/>
            <person name="Park J."/>
            <person name="Pisabarro A.G."/>
            <person name="Riley R."/>
            <person name="Rosling A."/>
            <person name="Salamov A."/>
            <person name="Schmidt O."/>
            <person name="Schmutz J."/>
            <person name="Skrede I."/>
            <person name="Stenlid J."/>
            <person name="Wiebenga A."/>
            <person name="Xie X."/>
            <person name="Kues U."/>
            <person name="Hibbett D.S."/>
            <person name="Hoffmeister D."/>
            <person name="Hogberg N."/>
            <person name="Martin F."/>
            <person name="Grigoriev I.V."/>
            <person name="Watkinson S.C."/>
        </authorList>
    </citation>
    <scope>NUCLEOTIDE SEQUENCE</scope>
    <source>
        <strain evidence="1">S7.9</strain>
    </source>
</reference>
<dbReference type="EMBL" id="GL945441">
    <property type="protein sequence ID" value="EGO20326.1"/>
    <property type="molecule type" value="Genomic_DNA"/>
</dbReference>
<dbReference type="GeneID" id="18815730"/>
<protein>
    <submittedName>
        <fullName evidence="1">Uncharacterized protein</fullName>
    </submittedName>
</protein>
<organism>
    <name type="scientific">Serpula lacrymans var. lacrymans (strain S7.9)</name>
    <name type="common">Dry rot fungus</name>
    <dbReference type="NCBI Taxonomy" id="578457"/>
    <lineage>
        <taxon>Eukaryota</taxon>
        <taxon>Fungi</taxon>
        <taxon>Dikarya</taxon>
        <taxon>Basidiomycota</taxon>
        <taxon>Agaricomycotina</taxon>
        <taxon>Agaricomycetes</taxon>
        <taxon>Agaricomycetidae</taxon>
        <taxon>Boletales</taxon>
        <taxon>Coniophorineae</taxon>
        <taxon>Serpulaceae</taxon>
        <taxon>Serpula</taxon>
    </lineage>
</organism>